<protein>
    <submittedName>
        <fullName evidence="3">Pyruvate synthase subunit PorC</fullName>
        <ecNumber evidence="3">1.2.7.1</ecNumber>
    </submittedName>
</protein>
<sequence>MKEMFEIRWHGRGGQGAKTAALLFGDAACSTGKYVQAFPEYGPERMGAPVVSFNRISSEPIRTHGPILNPDVVVVLDVSLIEQVDIKAGIDPENGMILLNSSKDPEEFKKRLDFNGQVFTVDASNISLETIGRDIPNTPMMGALIKITNILDIEEVLNDIKHKLEIKFRNRPEIVEGNLRAVKQAYDCVKSSN</sequence>
<comment type="caution">
    <text evidence="3">The sequence shown here is derived from an EMBL/GenBank/DDBJ whole genome shotgun (WGS) entry which is preliminary data.</text>
</comment>
<dbReference type="Pfam" id="PF01558">
    <property type="entry name" value="POR"/>
    <property type="match status" value="1"/>
</dbReference>
<dbReference type="EC" id="1.2.7.1" evidence="3"/>
<dbReference type="EMBL" id="MWDQ01000089">
    <property type="protein sequence ID" value="OQB73240.1"/>
    <property type="molecule type" value="Genomic_DNA"/>
</dbReference>
<gene>
    <name evidence="3" type="primary">porC</name>
    <name evidence="3" type="ORF">BWX89_01038</name>
</gene>
<dbReference type="Proteomes" id="UP000485562">
    <property type="component" value="Unassembled WGS sequence"/>
</dbReference>
<accession>A0A1V6C8S6</accession>
<dbReference type="InterPro" id="IPR051626">
    <property type="entry name" value="Oxidoreductase_gamma_subunit"/>
</dbReference>
<feature type="domain" description="Pyruvate/ketoisovalerate oxidoreductase catalytic" evidence="2">
    <location>
        <begin position="13"/>
        <end position="187"/>
    </location>
</feature>
<dbReference type="InterPro" id="IPR019752">
    <property type="entry name" value="Pyrv/ketoisovalerate_OxRed_cat"/>
</dbReference>
<dbReference type="SUPFAM" id="SSF53323">
    <property type="entry name" value="Pyruvate-ferredoxin oxidoreductase, PFOR, domain III"/>
    <property type="match status" value="1"/>
</dbReference>
<organism evidence="3">
    <name type="scientific">candidate division TA06 bacterium ADurb.Bin131</name>
    <dbReference type="NCBI Taxonomy" id="1852827"/>
    <lineage>
        <taxon>Bacteria</taxon>
        <taxon>Bacteria division TA06</taxon>
    </lineage>
</organism>
<keyword evidence="3" id="KW-0670">Pyruvate</keyword>
<evidence type="ECO:0000313" key="3">
    <source>
        <dbReference type="EMBL" id="OQB73240.1"/>
    </source>
</evidence>
<dbReference type="GO" id="GO:0019164">
    <property type="term" value="F:pyruvate synthase activity"/>
    <property type="evidence" value="ECO:0007669"/>
    <property type="project" value="UniProtKB-EC"/>
</dbReference>
<dbReference type="InterPro" id="IPR011894">
    <property type="entry name" value="PorC_KorC"/>
</dbReference>
<dbReference type="AlphaFoldDB" id="A0A1V6C8S6"/>
<dbReference type="InterPro" id="IPR002869">
    <property type="entry name" value="Pyrv_flavodox_OxRed_cen"/>
</dbReference>
<reference evidence="3" key="1">
    <citation type="submission" date="2017-02" db="EMBL/GenBank/DDBJ databases">
        <title>Delving into the versatile metabolic prowess of the omnipresent phylum Bacteroidetes.</title>
        <authorList>
            <person name="Nobu M.K."/>
            <person name="Mei R."/>
            <person name="Narihiro T."/>
            <person name="Kuroda K."/>
            <person name="Liu W.-T."/>
        </authorList>
    </citation>
    <scope>NUCLEOTIDE SEQUENCE</scope>
    <source>
        <strain evidence="3">ADurb.Bin131</strain>
    </source>
</reference>
<dbReference type="PANTHER" id="PTHR43366:SF1">
    <property type="entry name" value="PYRUVATE SYNTHASE SUBUNIT PORC"/>
    <property type="match status" value="1"/>
</dbReference>
<dbReference type="NCBIfam" id="TIGR02175">
    <property type="entry name" value="PorC_KorC"/>
    <property type="match status" value="1"/>
</dbReference>
<dbReference type="PANTHER" id="PTHR43366">
    <property type="entry name" value="PYRUVATE SYNTHASE SUBUNIT PORC"/>
    <property type="match status" value="1"/>
</dbReference>
<dbReference type="Gene3D" id="3.40.920.10">
    <property type="entry name" value="Pyruvate-ferredoxin oxidoreductase, PFOR, domain III"/>
    <property type="match status" value="1"/>
</dbReference>
<proteinExistence type="predicted"/>
<keyword evidence="1 3" id="KW-0560">Oxidoreductase</keyword>
<evidence type="ECO:0000256" key="1">
    <source>
        <dbReference type="ARBA" id="ARBA00023002"/>
    </source>
</evidence>
<evidence type="ECO:0000259" key="2">
    <source>
        <dbReference type="Pfam" id="PF01558"/>
    </source>
</evidence>
<name>A0A1V6C8S6_UNCT6</name>